<evidence type="ECO:0000256" key="5">
    <source>
        <dbReference type="ARBA" id="ARBA00022679"/>
    </source>
</evidence>
<dbReference type="Pfam" id="PF02518">
    <property type="entry name" value="HATPase_c"/>
    <property type="match status" value="1"/>
</dbReference>
<feature type="domain" description="HAMP" evidence="13">
    <location>
        <begin position="178"/>
        <end position="231"/>
    </location>
</feature>
<keyword evidence="10 11" id="KW-0472">Membrane</keyword>
<feature type="transmembrane region" description="Helical" evidence="11">
    <location>
        <begin position="12"/>
        <end position="31"/>
    </location>
</feature>
<gene>
    <name evidence="14" type="ORF">KK060_23000</name>
</gene>
<dbReference type="CDD" id="cd06225">
    <property type="entry name" value="HAMP"/>
    <property type="match status" value="1"/>
</dbReference>
<dbReference type="PROSITE" id="PS50885">
    <property type="entry name" value="HAMP"/>
    <property type="match status" value="1"/>
</dbReference>
<dbReference type="CDD" id="cd00075">
    <property type="entry name" value="HATPase"/>
    <property type="match status" value="1"/>
</dbReference>
<evidence type="ECO:0000256" key="3">
    <source>
        <dbReference type="ARBA" id="ARBA00012438"/>
    </source>
</evidence>
<dbReference type="Gene3D" id="1.10.287.130">
    <property type="match status" value="1"/>
</dbReference>
<dbReference type="CDD" id="cd00082">
    <property type="entry name" value="HisKA"/>
    <property type="match status" value="1"/>
</dbReference>
<dbReference type="PANTHER" id="PTHR45436:SF5">
    <property type="entry name" value="SENSOR HISTIDINE KINASE TRCS"/>
    <property type="match status" value="1"/>
</dbReference>
<evidence type="ECO:0000256" key="1">
    <source>
        <dbReference type="ARBA" id="ARBA00000085"/>
    </source>
</evidence>
<dbReference type="RefSeq" id="WP_254157248.1">
    <property type="nucleotide sequence ID" value="NZ_JAHESD010000088.1"/>
</dbReference>
<sequence>MNIRTKLTVRFILIAAIIFLLSSVLIYILSAQYREEDFYSRLFNKSNNTAKLLIEVDEVDVDLLYKIERDNPVSLPNEKIIIYNYRDTILFTTDEEGIIKIDKQLLNRIRLEDEIRFAQDKYEILGFLFKGQYDRFVVIAAATDIYGHKRLKNLIFILFVVFSISIVIVSISGWIYAGRALKPIANVVNKVDEISISSLNLRVDEGNGNDEIARLAQTFNSMLSRLETSFITQKNFIANASHELRTPLTAITGQLEVTLLNTRTPEDYKKVLNSLLDDIKNLNNLSNRLLLLAQTSTEDKEKKMSSIRIDEIVWQAKEDLLRHHPSFSINIDLAEDLDDERKLIIKGDEQLIKTALSNLMENGCKYSKDETTNVFIKSSQYGITIDFRDNGIGVPAEDMVNIFEPFYRGSNTKDIKGHGIGLSMVKGIVKIHNGIIQLDSVQGVGTTITVNLPTIDD</sequence>
<keyword evidence="8 11" id="KW-1133">Transmembrane helix</keyword>
<evidence type="ECO:0000313" key="14">
    <source>
        <dbReference type="EMBL" id="MBT1706176.1"/>
    </source>
</evidence>
<dbReference type="EMBL" id="JAHESD010000088">
    <property type="protein sequence ID" value="MBT1706176.1"/>
    <property type="molecule type" value="Genomic_DNA"/>
</dbReference>
<organism evidence="14 15">
    <name type="scientific">Chryseosolibacter indicus</name>
    <dbReference type="NCBI Taxonomy" id="2782351"/>
    <lineage>
        <taxon>Bacteria</taxon>
        <taxon>Pseudomonadati</taxon>
        <taxon>Bacteroidota</taxon>
        <taxon>Cytophagia</taxon>
        <taxon>Cytophagales</taxon>
        <taxon>Chryseotaleaceae</taxon>
        <taxon>Chryseosolibacter</taxon>
    </lineage>
</organism>
<dbReference type="SMART" id="SM00304">
    <property type="entry name" value="HAMP"/>
    <property type="match status" value="1"/>
</dbReference>
<dbReference type="SMART" id="SM00388">
    <property type="entry name" value="HisKA"/>
    <property type="match status" value="1"/>
</dbReference>
<dbReference type="SMART" id="SM00387">
    <property type="entry name" value="HATPase_c"/>
    <property type="match status" value="1"/>
</dbReference>
<reference evidence="14 15" key="1">
    <citation type="submission" date="2021-05" db="EMBL/GenBank/DDBJ databases">
        <title>A Polyphasic approach of four new species of the genus Ohtaekwangia: Ohtaekwangia histidinii sp. nov., Ohtaekwangia cretensis sp. nov., Ohtaekwangia indiensis sp. nov., Ohtaekwangia reichenbachii sp. nov. from diverse environment.</title>
        <authorList>
            <person name="Octaviana S."/>
        </authorList>
    </citation>
    <scope>NUCLEOTIDE SEQUENCE [LARGE SCALE GENOMIC DNA]</scope>
    <source>
        <strain evidence="14 15">PWU20</strain>
    </source>
</reference>
<dbReference type="Proteomes" id="UP000772618">
    <property type="component" value="Unassembled WGS sequence"/>
</dbReference>
<dbReference type="PRINTS" id="PR00344">
    <property type="entry name" value="BCTRLSENSOR"/>
</dbReference>
<evidence type="ECO:0000256" key="8">
    <source>
        <dbReference type="ARBA" id="ARBA00022989"/>
    </source>
</evidence>
<dbReference type="InterPro" id="IPR003660">
    <property type="entry name" value="HAMP_dom"/>
</dbReference>
<evidence type="ECO:0000256" key="2">
    <source>
        <dbReference type="ARBA" id="ARBA00004370"/>
    </source>
</evidence>
<evidence type="ECO:0000256" key="6">
    <source>
        <dbReference type="ARBA" id="ARBA00022692"/>
    </source>
</evidence>
<protein>
    <recommendedName>
        <fullName evidence="3">histidine kinase</fullName>
        <ecNumber evidence="3">2.7.13.3</ecNumber>
    </recommendedName>
</protein>
<evidence type="ECO:0000259" key="12">
    <source>
        <dbReference type="PROSITE" id="PS50109"/>
    </source>
</evidence>
<evidence type="ECO:0000256" key="4">
    <source>
        <dbReference type="ARBA" id="ARBA00022553"/>
    </source>
</evidence>
<comment type="catalytic activity">
    <reaction evidence="1">
        <text>ATP + protein L-histidine = ADP + protein N-phospho-L-histidine.</text>
        <dbReference type="EC" id="2.7.13.3"/>
    </reaction>
</comment>
<dbReference type="InterPro" id="IPR036890">
    <property type="entry name" value="HATPase_C_sf"/>
</dbReference>
<dbReference type="InterPro" id="IPR003594">
    <property type="entry name" value="HATPase_dom"/>
</dbReference>
<dbReference type="Gene3D" id="6.10.340.10">
    <property type="match status" value="1"/>
</dbReference>
<keyword evidence="4" id="KW-0597">Phosphoprotein</keyword>
<comment type="subcellular location">
    <subcellularLocation>
        <location evidence="2">Membrane</location>
    </subcellularLocation>
</comment>
<dbReference type="EC" id="2.7.13.3" evidence="3"/>
<evidence type="ECO:0000256" key="11">
    <source>
        <dbReference type="SAM" id="Phobius"/>
    </source>
</evidence>
<proteinExistence type="predicted"/>
<evidence type="ECO:0000256" key="9">
    <source>
        <dbReference type="ARBA" id="ARBA00023012"/>
    </source>
</evidence>
<dbReference type="SUPFAM" id="SSF47384">
    <property type="entry name" value="Homodimeric domain of signal transducing histidine kinase"/>
    <property type="match status" value="1"/>
</dbReference>
<keyword evidence="6 11" id="KW-0812">Transmembrane</keyword>
<keyword evidence="7" id="KW-0418">Kinase</keyword>
<dbReference type="InterPro" id="IPR004358">
    <property type="entry name" value="Sig_transdc_His_kin-like_C"/>
</dbReference>
<keyword evidence="9" id="KW-0902">Two-component regulatory system</keyword>
<dbReference type="Pfam" id="PF00672">
    <property type="entry name" value="HAMP"/>
    <property type="match status" value="1"/>
</dbReference>
<evidence type="ECO:0000259" key="13">
    <source>
        <dbReference type="PROSITE" id="PS50885"/>
    </source>
</evidence>
<dbReference type="SUPFAM" id="SSF158472">
    <property type="entry name" value="HAMP domain-like"/>
    <property type="match status" value="1"/>
</dbReference>
<dbReference type="Pfam" id="PF00512">
    <property type="entry name" value="HisKA"/>
    <property type="match status" value="1"/>
</dbReference>
<dbReference type="Gene3D" id="3.30.565.10">
    <property type="entry name" value="Histidine kinase-like ATPase, C-terminal domain"/>
    <property type="match status" value="1"/>
</dbReference>
<feature type="transmembrane region" description="Helical" evidence="11">
    <location>
        <begin position="154"/>
        <end position="177"/>
    </location>
</feature>
<dbReference type="InterPro" id="IPR036097">
    <property type="entry name" value="HisK_dim/P_sf"/>
</dbReference>
<dbReference type="PANTHER" id="PTHR45436">
    <property type="entry name" value="SENSOR HISTIDINE KINASE YKOH"/>
    <property type="match status" value="1"/>
</dbReference>
<evidence type="ECO:0000313" key="15">
    <source>
        <dbReference type="Proteomes" id="UP000772618"/>
    </source>
</evidence>
<name>A0ABS5VXZ4_9BACT</name>
<keyword evidence="5" id="KW-0808">Transferase</keyword>
<dbReference type="SUPFAM" id="SSF55874">
    <property type="entry name" value="ATPase domain of HSP90 chaperone/DNA topoisomerase II/histidine kinase"/>
    <property type="match status" value="1"/>
</dbReference>
<dbReference type="InterPro" id="IPR005467">
    <property type="entry name" value="His_kinase_dom"/>
</dbReference>
<dbReference type="InterPro" id="IPR003661">
    <property type="entry name" value="HisK_dim/P_dom"/>
</dbReference>
<keyword evidence="15" id="KW-1185">Reference proteome</keyword>
<accession>A0ABS5VXZ4</accession>
<comment type="caution">
    <text evidence="14">The sequence shown here is derived from an EMBL/GenBank/DDBJ whole genome shotgun (WGS) entry which is preliminary data.</text>
</comment>
<evidence type="ECO:0000256" key="7">
    <source>
        <dbReference type="ARBA" id="ARBA00022777"/>
    </source>
</evidence>
<dbReference type="InterPro" id="IPR050428">
    <property type="entry name" value="TCS_sensor_his_kinase"/>
</dbReference>
<feature type="domain" description="Histidine kinase" evidence="12">
    <location>
        <begin position="239"/>
        <end position="456"/>
    </location>
</feature>
<dbReference type="PROSITE" id="PS50109">
    <property type="entry name" value="HIS_KIN"/>
    <property type="match status" value="1"/>
</dbReference>
<evidence type="ECO:0000256" key="10">
    <source>
        <dbReference type="ARBA" id="ARBA00023136"/>
    </source>
</evidence>